<dbReference type="PATRIC" id="fig|1292034.3.peg.2382"/>
<name>R0EKJ3_CAUVI</name>
<organism evidence="1 2">
    <name type="scientific">Caulobacter vibrioides OR37</name>
    <dbReference type="NCBI Taxonomy" id="1292034"/>
    <lineage>
        <taxon>Bacteria</taxon>
        <taxon>Pseudomonadati</taxon>
        <taxon>Pseudomonadota</taxon>
        <taxon>Alphaproteobacteria</taxon>
        <taxon>Caulobacterales</taxon>
        <taxon>Caulobacteraceae</taxon>
        <taxon>Caulobacter</taxon>
    </lineage>
</organism>
<dbReference type="Proteomes" id="UP000013063">
    <property type="component" value="Unassembled WGS sequence"/>
</dbReference>
<evidence type="ECO:0008006" key="3">
    <source>
        <dbReference type="Google" id="ProtNLM"/>
    </source>
</evidence>
<gene>
    <name evidence="1" type="ORF">OR37_02397</name>
</gene>
<sequence length="163" mass="18456">MRGVERFRPPREPGVAAPRCLAARARYLARMALHIIKLVVGCDTIEDLLEWHKDKSQPWVMHTRMTPKRIDEVLDGGSLYRVFKGQVLCRQKILAIDTIGSGPASRCEVTVDPPIIRVAPQPRRAFQGWRYLKPEDAPPDLTEAESADLPPDLARQLRELGAW</sequence>
<proteinExistence type="predicted"/>
<keyword evidence="2" id="KW-1185">Reference proteome</keyword>
<dbReference type="EMBL" id="APMP01000014">
    <property type="protein sequence ID" value="ENZ81637.1"/>
    <property type="molecule type" value="Genomic_DNA"/>
</dbReference>
<accession>R0EKJ3</accession>
<dbReference type="PIRSF" id="PIRSF032025">
    <property type="entry name" value="UCP032025"/>
    <property type="match status" value="1"/>
</dbReference>
<evidence type="ECO:0000313" key="1">
    <source>
        <dbReference type="EMBL" id="ENZ81637.1"/>
    </source>
</evidence>
<dbReference type="STRING" id="1292034.OR37_02397"/>
<dbReference type="InterPro" id="IPR008320">
    <property type="entry name" value="UCP032025"/>
</dbReference>
<evidence type="ECO:0000313" key="2">
    <source>
        <dbReference type="Proteomes" id="UP000013063"/>
    </source>
</evidence>
<dbReference type="AlphaFoldDB" id="R0EKJ3"/>
<reference evidence="1 2" key="1">
    <citation type="journal article" date="2013" name="Genome Announc.">
        <title>Draft Genome Sequence for Caulobacter sp. Strain OR37, a Bacterium Tolerant to Heavy Metals.</title>
        <authorList>
            <person name="Utturkar S.M."/>
            <person name="Bollmann A."/>
            <person name="Brzoska R.M."/>
            <person name="Klingeman D.M."/>
            <person name="Epstein S.E."/>
            <person name="Palumbo A.V."/>
            <person name="Brown S.D."/>
        </authorList>
    </citation>
    <scope>NUCLEOTIDE SEQUENCE [LARGE SCALE GENOMIC DNA]</scope>
    <source>
        <strain evidence="1 2">OR37</strain>
    </source>
</reference>
<dbReference type="Pfam" id="PF07370">
    <property type="entry name" value="DUF1489"/>
    <property type="match status" value="1"/>
</dbReference>
<protein>
    <recommendedName>
        <fullName evidence="3">Lysophospholipase</fullName>
    </recommendedName>
</protein>
<comment type="caution">
    <text evidence="1">The sequence shown here is derived from an EMBL/GenBank/DDBJ whole genome shotgun (WGS) entry which is preliminary data.</text>
</comment>
<dbReference type="eggNOG" id="COG5458">
    <property type="taxonomic scope" value="Bacteria"/>
</dbReference>